<evidence type="ECO:0000256" key="2">
    <source>
        <dbReference type="ARBA" id="ARBA00022516"/>
    </source>
</evidence>
<dbReference type="PANTHER" id="PTHR30309">
    <property type="entry name" value="INNER MEMBRANE PROTEIN YGIH"/>
    <property type="match status" value="1"/>
</dbReference>
<evidence type="ECO:0000313" key="11">
    <source>
        <dbReference type="EMBL" id="AWT59626.1"/>
    </source>
</evidence>
<name>A0A2Z4AF90_9BACT</name>
<dbReference type="Pfam" id="PF02660">
    <property type="entry name" value="G3P_acyltransf"/>
    <property type="match status" value="1"/>
</dbReference>
<reference evidence="11 12" key="1">
    <citation type="submission" date="2018-06" db="EMBL/GenBank/DDBJ databases">
        <title>Draft Genome Sequence of a Novel Marine Bacterium Related to the Verrucomicrobia.</title>
        <authorList>
            <person name="Vosseberg J."/>
            <person name="Martijn J."/>
            <person name="Ettema T.J.G."/>
        </authorList>
    </citation>
    <scope>NUCLEOTIDE SEQUENCE [LARGE SCALE GENOMIC DNA]</scope>
    <source>
        <strain evidence="11">TARA_B100001123</strain>
    </source>
</reference>
<dbReference type="UniPathway" id="UPA00085"/>
<dbReference type="AlphaFoldDB" id="A0A2Z4AF90"/>
<dbReference type="KEGG" id="mtar:DF168_00819"/>
<keyword evidence="4 10" id="KW-0812">Transmembrane</keyword>
<dbReference type="GO" id="GO:0008654">
    <property type="term" value="P:phospholipid biosynthetic process"/>
    <property type="evidence" value="ECO:0007669"/>
    <property type="project" value="UniProtKB-UniRule"/>
</dbReference>
<comment type="subunit">
    <text evidence="10">Probably interacts with PlsX.</text>
</comment>
<dbReference type="EC" id="2.3.1.275" evidence="10"/>
<keyword evidence="2 10" id="KW-0444">Lipid biosynthesis</keyword>
<sequence length="203" mass="22102">MSGLEFLLVTLVGYIVGSIPFAVMIGIFHGVDILQQGSGNPGATNVKRVIGKGAGYFCFVGDSMKGLLAAGWPQLHVFEMVSDPLRLAFVGLVAAVLGHSYSVFIRFKGGKGVATIIGGLFAIMTNVLLISVVVWLIVFYITRYVSFASICLCLSLPLLALICREPIEVIVLCLFFAIFITLRHRSNIRRLISGTEDRMQKET</sequence>
<dbReference type="GO" id="GO:0005886">
    <property type="term" value="C:plasma membrane"/>
    <property type="evidence" value="ECO:0007669"/>
    <property type="project" value="UniProtKB-SubCell"/>
</dbReference>
<keyword evidence="11" id="KW-0012">Acyltransferase</keyword>
<evidence type="ECO:0000256" key="6">
    <source>
        <dbReference type="ARBA" id="ARBA00023098"/>
    </source>
</evidence>
<evidence type="ECO:0000256" key="1">
    <source>
        <dbReference type="ARBA" id="ARBA00022475"/>
    </source>
</evidence>
<dbReference type="PANTHER" id="PTHR30309:SF0">
    <property type="entry name" value="GLYCEROL-3-PHOSPHATE ACYLTRANSFERASE-RELATED"/>
    <property type="match status" value="1"/>
</dbReference>
<comment type="similarity">
    <text evidence="10">Belongs to the PlsY family.</text>
</comment>
<keyword evidence="9 10" id="KW-1208">Phospholipid metabolism</keyword>
<feature type="transmembrane region" description="Helical" evidence="10">
    <location>
        <begin position="147"/>
        <end position="180"/>
    </location>
</feature>
<evidence type="ECO:0000256" key="9">
    <source>
        <dbReference type="ARBA" id="ARBA00023264"/>
    </source>
</evidence>
<evidence type="ECO:0000256" key="4">
    <source>
        <dbReference type="ARBA" id="ARBA00022692"/>
    </source>
</evidence>
<proteinExistence type="inferred from homology"/>
<evidence type="ECO:0000313" key="12">
    <source>
        <dbReference type="Proteomes" id="UP000247465"/>
    </source>
</evidence>
<protein>
    <recommendedName>
        <fullName evidence="10">Glycerol-3-phosphate acyltransferase</fullName>
    </recommendedName>
    <alternativeName>
        <fullName evidence="10">Acyl-PO4 G3P acyltransferase</fullName>
    </alternativeName>
    <alternativeName>
        <fullName evidence="10">Acyl-phosphate--glycerol-3-phosphate acyltransferase</fullName>
    </alternativeName>
    <alternativeName>
        <fullName evidence="10">G3P acyltransferase</fullName>
        <shortName evidence="10">GPAT</shortName>
        <ecNumber evidence="10">2.3.1.275</ecNumber>
    </alternativeName>
    <alternativeName>
        <fullName evidence="10">Lysophosphatidic acid synthase</fullName>
        <shortName evidence="10">LPA synthase</shortName>
    </alternativeName>
</protein>
<dbReference type="NCBIfam" id="TIGR00023">
    <property type="entry name" value="glycerol-3-phosphate 1-O-acyltransferase PlsY"/>
    <property type="match status" value="1"/>
</dbReference>
<evidence type="ECO:0000256" key="3">
    <source>
        <dbReference type="ARBA" id="ARBA00022679"/>
    </source>
</evidence>
<dbReference type="GO" id="GO:0043772">
    <property type="term" value="F:acyl-phosphate glycerol-3-phosphate acyltransferase activity"/>
    <property type="evidence" value="ECO:0007669"/>
    <property type="project" value="UniProtKB-UniRule"/>
</dbReference>
<comment type="pathway">
    <text evidence="10">Lipid metabolism; phospholipid metabolism.</text>
</comment>
<organism evidence="11 12">
    <name type="scientific">Candidatus Moanibacter tarae</name>
    <dbReference type="NCBI Taxonomy" id="2200854"/>
    <lineage>
        <taxon>Bacteria</taxon>
        <taxon>Pseudomonadati</taxon>
        <taxon>Verrucomicrobiota</taxon>
        <taxon>Opitutia</taxon>
        <taxon>Puniceicoccales</taxon>
        <taxon>Puniceicoccales incertae sedis</taxon>
        <taxon>Candidatus Moanibacter</taxon>
    </lineage>
</organism>
<dbReference type="HAMAP" id="MF_01043">
    <property type="entry name" value="PlsY"/>
    <property type="match status" value="1"/>
</dbReference>
<keyword evidence="6 10" id="KW-0443">Lipid metabolism</keyword>
<feature type="transmembrane region" description="Helical" evidence="10">
    <location>
        <begin position="6"/>
        <end position="28"/>
    </location>
</feature>
<evidence type="ECO:0000256" key="8">
    <source>
        <dbReference type="ARBA" id="ARBA00023209"/>
    </source>
</evidence>
<keyword evidence="8 10" id="KW-0594">Phospholipid biosynthesis</keyword>
<keyword evidence="7 10" id="KW-0472">Membrane</keyword>
<comment type="catalytic activity">
    <reaction evidence="10">
        <text>an acyl phosphate + sn-glycerol 3-phosphate = a 1-acyl-sn-glycero-3-phosphate + phosphate</text>
        <dbReference type="Rhea" id="RHEA:34075"/>
        <dbReference type="ChEBI" id="CHEBI:43474"/>
        <dbReference type="ChEBI" id="CHEBI:57597"/>
        <dbReference type="ChEBI" id="CHEBI:57970"/>
        <dbReference type="ChEBI" id="CHEBI:59918"/>
        <dbReference type="EC" id="2.3.1.275"/>
    </reaction>
</comment>
<evidence type="ECO:0000256" key="10">
    <source>
        <dbReference type="HAMAP-Rule" id="MF_01043"/>
    </source>
</evidence>
<feature type="transmembrane region" description="Helical" evidence="10">
    <location>
        <begin position="84"/>
        <end position="104"/>
    </location>
</feature>
<evidence type="ECO:0000256" key="7">
    <source>
        <dbReference type="ARBA" id="ARBA00023136"/>
    </source>
</evidence>
<accession>A0A2Z4AF90</accession>
<feature type="transmembrane region" description="Helical" evidence="10">
    <location>
        <begin position="116"/>
        <end position="141"/>
    </location>
</feature>
<comment type="function">
    <text evidence="10">Catalyzes the transfer of an acyl group from acyl-phosphate (acyl-PO(4)) to glycerol-3-phosphate (G3P) to form lysophosphatidic acid (LPA). This enzyme utilizes acyl-phosphate as fatty acyl donor, but not acyl-CoA or acyl-ACP.</text>
</comment>
<dbReference type="InterPro" id="IPR003811">
    <property type="entry name" value="G3P_acylTferase_PlsY"/>
</dbReference>
<dbReference type="SMART" id="SM01207">
    <property type="entry name" value="G3P_acyltransf"/>
    <property type="match status" value="1"/>
</dbReference>
<keyword evidence="3 10" id="KW-0808">Transferase</keyword>
<keyword evidence="5 10" id="KW-1133">Transmembrane helix</keyword>
<dbReference type="Proteomes" id="UP000247465">
    <property type="component" value="Chromosome"/>
</dbReference>
<keyword evidence="1 10" id="KW-1003">Cell membrane</keyword>
<comment type="subcellular location">
    <subcellularLocation>
        <location evidence="10">Cell membrane</location>
        <topology evidence="10">Multi-pass membrane protein</topology>
    </subcellularLocation>
</comment>
<dbReference type="EMBL" id="CP029803">
    <property type="protein sequence ID" value="AWT59626.1"/>
    <property type="molecule type" value="Genomic_DNA"/>
</dbReference>
<gene>
    <name evidence="10 11" type="primary">plsY</name>
    <name evidence="11" type="ORF">DF168_00819</name>
</gene>
<evidence type="ECO:0000256" key="5">
    <source>
        <dbReference type="ARBA" id="ARBA00022989"/>
    </source>
</evidence>